<protein>
    <submittedName>
        <fullName evidence="2">Membrane protein</fullName>
    </submittedName>
</protein>
<keyword evidence="1" id="KW-0472">Membrane</keyword>
<gene>
    <name evidence="2" type="ORF">IX84_03340</name>
</gene>
<feature type="transmembrane region" description="Helical" evidence="1">
    <location>
        <begin position="216"/>
        <end position="239"/>
    </location>
</feature>
<dbReference type="PANTHER" id="PTHR34289:SF8">
    <property type="entry name" value="DUF819 DOMAIN-CONTAINING PROTEIN"/>
    <property type="match status" value="1"/>
</dbReference>
<feature type="transmembrane region" description="Helical" evidence="1">
    <location>
        <begin position="37"/>
        <end position="58"/>
    </location>
</feature>
<comment type="caution">
    <text evidence="2">The sequence shown here is derived from an EMBL/GenBank/DDBJ whole genome shotgun (WGS) entry which is preliminary data.</text>
</comment>
<keyword evidence="1" id="KW-1133">Transmembrane helix</keyword>
<feature type="transmembrane region" description="Helical" evidence="1">
    <location>
        <begin position="280"/>
        <end position="303"/>
    </location>
</feature>
<dbReference type="InterPro" id="IPR008537">
    <property type="entry name" value="DUF819"/>
</dbReference>
<proteinExistence type="predicted"/>
<dbReference type="AlphaFoldDB" id="A0A098SB47"/>
<accession>A0A098SB47</accession>
<organism evidence="2 3">
    <name type="scientific">Phaeodactylibacter xiamenensis</name>
    <dbReference type="NCBI Taxonomy" id="1524460"/>
    <lineage>
        <taxon>Bacteria</taxon>
        <taxon>Pseudomonadati</taxon>
        <taxon>Bacteroidota</taxon>
        <taxon>Saprospiria</taxon>
        <taxon>Saprospirales</taxon>
        <taxon>Haliscomenobacteraceae</taxon>
        <taxon>Phaeodactylibacter</taxon>
    </lineage>
</organism>
<feature type="transmembrane region" description="Helical" evidence="1">
    <location>
        <begin position="406"/>
        <end position="427"/>
    </location>
</feature>
<sequence length="466" mass="50080">MTQPFFTNDAVILGLLISVLALVFVTSASEKPGWKKFYTYVPPLLLCYFLPALLHWPLGLIAPSWYDLGAMAEHFRDSGIAPNLTENASWSTLKQIITDQNIPKEDLKKFVVKSQLYFVASRYLLPASLVLLCLGIDFKGILNLGPKALIMFVAATFGIILGGPIALLLIVNVFPDLIPVTNDELWRGLSTVAGSWIGGGANQTAMKEIFDVKDNLFASMIVVDVVVANIWMGFLLYGASISDKLDRRLKADNSAITDLKQRVSDYQASVAKIPSTTETFVLLAVSFGGVALAHWGADVIVPWVSQFKAALEAARMNSLMSGFFWLIVIATTMGLVLSFSNARKLEGVGASRWGSVFIYILVATIGMKMNLGEVLQNLGLFAIGIVWMLIHVSTLLITAKIIRAPFFFVAVGSQANVGGAASAPIVASAFSPALAPVGVLMAVLGYALGTYGALICAFLMQSVAVG</sequence>
<feature type="transmembrane region" description="Helical" evidence="1">
    <location>
        <begin position="6"/>
        <end position="25"/>
    </location>
</feature>
<dbReference type="Pfam" id="PF05684">
    <property type="entry name" value="DUF819"/>
    <property type="match status" value="1"/>
</dbReference>
<reference evidence="2 3" key="1">
    <citation type="journal article" date="2014" name="Int. J. Syst. Evol. Microbiol.">
        <title>Phaeodactylibacter xiamenensis gen. nov., sp. nov., a member of the family Saprospiraceae isolated from the marine alga Phaeodactylum tricornutum.</title>
        <authorList>
            <person name="Chen Z.Jr."/>
            <person name="Lei X."/>
            <person name="Lai Q."/>
            <person name="Li Y."/>
            <person name="Zhang B."/>
            <person name="Zhang J."/>
            <person name="Zhang H."/>
            <person name="Yang L."/>
            <person name="Zheng W."/>
            <person name="Tian Y."/>
            <person name="Yu Z."/>
            <person name="Xu H.Jr."/>
            <person name="Zheng T."/>
        </authorList>
    </citation>
    <scope>NUCLEOTIDE SEQUENCE [LARGE SCALE GENOMIC DNA]</scope>
    <source>
        <strain evidence="2 3">KD52</strain>
    </source>
</reference>
<feature type="transmembrane region" description="Helical" evidence="1">
    <location>
        <begin position="433"/>
        <end position="460"/>
    </location>
</feature>
<evidence type="ECO:0000313" key="3">
    <source>
        <dbReference type="Proteomes" id="UP000029736"/>
    </source>
</evidence>
<keyword evidence="3" id="KW-1185">Reference proteome</keyword>
<feature type="transmembrane region" description="Helical" evidence="1">
    <location>
        <begin position="378"/>
        <end position="399"/>
    </location>
</feature>
<feature type="transmembrane region" description="Helical" evidence="1">
    <location>
        <begin position="323"/>
        <end position="341"/>
    </location>
</feature>
<dbReference type="EMBL" id="JPOS01000010">
    <property type="protein sequence ID" value="KGE89361.1"/>
    <property type="molecule type" value="Genomic_DNA"/>
</dbReference>
<dbReference type="RefSeq" id="WP_044216471.1">
    <property type="nucleotide sequence ID" value="NZ_CAKZLC010000139.1"/>
</dbReference>
<dbReference type="PANTHER" id="PTHR34289">
    <property type="entry name" value="PROTEIN, PUTATIVE (DUF819)-RELATED"/>
    <property type="match status" value="1"/>
</dbReference>
<dbReference type="Proteomes" id="UP000029736">
    <property type="component" value="Unassembled WGS sequence"/>
</dbReference>
<feature type="transmembrane region" description="Helical" evidence="1">
    <location>
        <begin position="116"/>
        <end position="136"/>
    </location>
</feature>
<feature type="transmembrane region" description="Helical" evidence="1">
    <location>
        <begin position="148"/>
        <end position="174"/>
    </location>
</feature>
<evidence type="ECO:0000256" key="1">
    <source>
        <dbReference type="SAM" id="Phobius"/>
    </source>
</evidence>
<name>A0A098SB47_9BACT</name>
<evidence type="ECO:0000313" key="2">
    <source>
        <dbReference type="EMBL" id="KGE89361.1"/>
    </source>
</evidence>
<dbReference type="OrthoDB" id="653763at2"/>
<feature type="transmembrane region" description="Helical" evidence="1">
    <location>
        <begin position="353"/>
        <end position="372"/>
    </location>
</feature>
<keyword evidence="1" id="KW-0812">Transmembrane</keyword>
<dbReference type="STRING" id="1524460.IX84_03340"/>